<dbReference type="Proteomes" id="UP000434052">
    <property type="component" value="Unassembled WGS sequence"/>
</dbReference>
<dbReference type="AlphaFoldDB" id="A0A6P1ZM83"/>
<proteinExistence type="predicted"/>
<reference evidence="1 4" key="2">
    <citation type="submission" date="2019-04" db="EMBL/GenBank/DDBJ databases">
        <title>Isolation and culture of sulfate reducing bacteria from the cold seep of the South China Sea.</title>
        <authorList>
            <person name="Sun C."/>
            <person name="Liu R."/>
        </authorList>
    </citation>
    <scope>NUCLEOTIDE SEQUENCE [LARGE SCALE GENOMIC DNA]</scope>
    <source>
        <strain evidence="1 4">CS1</strain>
    </source>
</reference>
<keyword evidence="4" id="KW-1185">Reference proteome</keyword>
<name>A0A6P1ZM83_9BACT</name>
<protein>
    <submittedName>
        <fullName evidence="2">Uncharacterized protein</fullName>
    </submittedName>
</protein>
<dbReference type="EMBL" id="CP039543">
    <property type="protein sequence ID" value="QJT08276.1"/>
    <property type="molecule type" value="Genomic_DNA"/>
</dbReference>
<dbReference type="RefSeq" id="WP_144234726.1">
    <property type="nucleotide sequence ID" value="NZ_CP039543.1"/>
</dbReference>
<dbReference type="Proteomes" id="UP000503251">
    <property type="component" value="Chromosome"/>
</dbReference>
<evidence type="ECO:0000313" key="1">
    <source>
        <dbReference type="EMBL" id="QJT08276.1"/>
    </source>
</evidence>
<reference evidence="2 3" key="1">
    <citation type="submission" date="2018-06" db="EMBL/GenBank/DDBJ databases">
        <title>Complete genome of Desulfovibrio marinus P48SEP.</title>
        <authorList>
            <person name="Crispim J.S."/>
            <person name="Vidigal P.M.P."/>
            <person name="Silva L.C.F."/>
            <person name="Araujo L.C."/>
            <person name="Laguardia C.N."/>
            <person name="Dias R.S."/>
            <person name="Sousa M.P."/>
            <person name="Paula S.O."/>
            <person name="Silva C."/>
        </authorList>
    </citation>
    <scope>NUCLEOTIDE SEQUENCE [LARGE SCALE GENOMIC DNA]</scope>
    <source>
        <strain evidence="2 3">P48SEP</strain>
    </source>
</reference>
<gene>
    <name evidence="2" type="ORF">DQK91_07170</name>
    <name evidence="1" type="ORF">E8L03_04745</name>
</gene>
<dbReference type="EMBL" id="QMIF01000003">
    <property type="protein sequence ID" value="TVM35168.1"/>
    <property type="molecule type" value="Genomic_DNA"/>
</dbReference>
<evidence type="ECO:0000313" key="3">
    <source>
        <dbReference type="Proteomes" id="UP000434052"/>
    </source>
</evidence>
<evidence type="ECO:0000313" key="4">
    <source>
        <dbReference type="Proteomes" id="UP000503251"/>
    </source>
</evidence>
<evidence type="ECO:0000313" key="2">
    <source>
        <dbReference type="EMBL" id="TVM35168.1"/>
    </source>
</evidence>
<dbReference type="OrthoDB" id="5470971at2"/>
<accession>A0A6P1ZM83</accession>
<sequence length="162" mass="18493">MEINLHSPETEPPVERAHFITITINSFKGRRDVEVHLFRPDYDEAEMASYDWNKLLGDPIHPQVPADPEFSKRVLMEAFTADERDQVIDYIKEHYADRVSVLNSGPVDLPVPLGLPPLSELPEGKTIGFIRFDQIPHYSLPFKLRGMYDLAQHEPLVTGDEG</sequence>
<organism evidence="2 3">
    <name type="scientific">Oceanidesulfovibrio marinus</name>
    <dbReference type="NCBI Taxonomy" id="370038"/>
    <lineage>
        <taxon>Bacteria</taxon>
        <taxon>Pseudomonadati</taxon>
        <taxon>Thermodesulfobacteriota</taxon>
        <taxon>Desulfovibrionia</taxon>
        <taxon>Desulfovibrionales</taxon>
        <taxon>Desulfovibrionaceae</taxon>
        <taxon>Oceanidesulfovibrio</taxon>
    </lineage>
</organism>